<dbReference type="Gene3D" id="3.40.50.150">
    <property type="entry name" value="Vaccinia Virus protein VP39"/>
    <property type="match status" value="1"/>
</dbReference>
<feature type="non-terminal residue" evidence="2">
    <location>
        <position position="132"/>
    </location>
</feature>
<name>X1LUU6_9ZZZZ</name>
<dbReference type="AlphaFoldDB" id="X1LUU6"/>
<protein>
    <recommendedName>
        <fullName evidence="1">Methyltransferase domain-containing protein</fullName>
    </recommendedName>
</protein>
<organism evidence="2">
    <name type="scientific">marine sediment metagenome</name>
    <dbReference type="NCBI Taxonomy" id="412755"/>
    <lineage>
        <taxon>unclassified sequences</taxon>
        <taxon>metagenomes</taxon>
        <taxon>ecological metagenomes</taxon>
    </lineage>
</organism>
<dbReference type="Pfam" id="PF13847">
    <property type="entry name" value="Methyltransf_31"/>
    <property type="match status" value="1"/>
</dbReference>
<dbReference type="CDD" id="cd02440">
    <property type="entry name" value="AdoMet_MTases"/>
    <property type="match status" value="1"/>
</dbReference>
<evidence type="ECO:0000313" key="2">
    <source>
        <dbReference type="EMBL" id="GAI23142.1"/>
    </source>
</evidence>
<proteinExistence type="predicted"/>
<feature type="domain" description="Methyltransferase" evidence="1">
    <location>
        <begin position="41"/>
        <end position="131"/>
    </location>
</feature>
<dbReference type="InterPro" id="IPR025714">
    <property type="entry name" value="Methyltranfer_dom"/>
</dbReference>
<dbReference type="InterPro" id="IPR029063">
    <property type="entry name" value="SAM-dependent_MTases_sf"/>
</dbReference>
<gene>
    <name evidence="2" type="ORF">S06H3_31634</name>
</gene>
<comment type="caution">
    <text evidence="2">The sequence shown here is derived from an EMBL/GenBank/DDBJ whole genome shotgun (WGS) entry which is preliminary data.</text>
</comment>
<sequence length="132" mass="14999">MTNKKDLKLMPNAAFKCMMWLYKFTNLIWNPRRHLKKIPLKEGMVVVDYGCGPGRYTIPAAKLVGNEGKVFTVDIHPLAIKTIKERAVRESLTNIETILVDSYNTGIQDSSIDLVLLLDTLHMIGNHDALFR</sequence>
<dbReference type="EMBL" id="BARV01018745">
    <property type="protein sequence ID" value="GAI23142.1"/>
    <property type="molecule type" value="Genomic_DNA"/>
</dbReference>
<dbReference type="SUPFAM" id="SSF53335">
    <property type="entry name" value="S-adenosyl-L-methionine-dependent methyltransferases"/>
    <property type="match status" value="1"/>
</dbReference>
<reference evidence="2" key="1">
    <citation type="journal article" date="2014" name="Front. Microbiol.">
        <title>High frequency of phylogenetically diverse reductive dehalogenase-homologous genes in deep subseafloor sedimentary metagenomes.</title>
        <authorList>
            <person name="Kawai M."/>
            <person name="Futagami T."/>
            <person name="Toyoda A."/>
            <person name="Takaki Y."/>
            <person name="Nishi S."/>
            <person name="Hori S."/>
            <person name="Arai W."/>
            <person name="Tsubouchi T."/>
            <person name="Morono Y."/>
            <person name="Uchiyama I."/>
            <person name="Ito T."/>
            <person name="Fujiyama A."/>
            <person name="Inagaki F."/>
            <person name="Takami H."/>
        </authorList>
    </citation>
    <scope>NUCLEOTIDE SEQUENCE</scope>
    <source>
        <strain evidence="2">Expedition CK06-06</strain>
    </source>
</reference>
<accession>X1LUU6</accession>
<evidence type="ECO:0000259" key="1">
    <source>
        <dbReference type="Pfam" id="PF13847"/>
    </source>
</evidence>